<dbReference type="PANTHER" id="PTHR31080">
    <property type="entry name" value="PECTINESTERASE INHIBITOR-LIKE"/>
    <property type="match status" value="1"/>
</dbReference>
<comment type="caution">
    <text evidence="4">The sequence shown here is derived from an EMBL/GenBank/DDBJ whole genome shotgun (WGS) entry which is preliminary data.</text>
</comment>
<accession>A0AAV7ERD1</accession>
<dbReference type="InterPro" id="IPR006501">
    <property type="entry name" value="Pectinesterase_inhib_dom"/>
</dbReference>
<dbReference type="Gene3D" id="1.20.140.40">
    <property type="entry name" value="Invertase/pectin methylesterase inhibitor family protein"/>
    <property type="match status" value="1"/>
</dbReference>
<evidence type="ECO:0000256" key="1">
    <source>
        <dbReference type="ARBA" id="ARBA00022729"/>
    </source>
</evidence>
<gene>
    <name evidence="4" type="ORF">H6P81_009788</name>
</gene>
<reference evidence="4 5" key="1">
    <citation type="submission" date="2021-07" db="EMBL/GenBank/DDBJ databases">
        <title>The Aristolochia fimbriata genome: insights into angiosperm evolution, floral development and chemical biosynthesis.</title>
        <authorList>
            <person name="Jiao Y."/>
        </authorList>
    </citation>
    <scope>NUCLEOTIDE SEQUENCE [LARGE SCALE GENOMIC DNA]</scope>
    <source>
        <strain evidence="4">IBCAS-2021</strain>
        <tissue evidence="4">Leaf</tissue>
    </source>
</reference>
<evidence type="ECO:0000313" key="5">
    <source>
        <dbReference type="Proteomes" id="UP000825729"/>
    </source>
</evidence>
<evidence type="ECO:0000256" key="2">
    <source>
        <dbReference type="SAM" id="SignalP"/>
    </source>
</evidence>
<dbReference type="GO" id="GO:0004857">
    <property type="term" value="F:enzyme inhibitor activity"/>
    <property type="evidence" value="ECO:0007669"/>
    <property type="project" value="InterPro"/>
</dbReference>
<dbReference type="InterPro" id="IPR051955">
    <property type="entry name" value="PME_Inhibitor"/>
</dbReference>
<evidence type="ECO:0000313" key="4">
    <source>
        <dbReference type="EMBL" id="KAG9449823.1"/>
    </source>
</evidence>
<feature type="domain" description="Pectinesterase inhibitor" evidence="3">
    <location>
        <begin position="26"/>
        <end position="175"/>
    </location>
</feature>
<dbReference type="Pfam" id="PF04043">
    <property type="entry name" value="PMEI"/>
    <property type="match status" value="1"/>
</dbReference>
<evidence type="ECO:0000259" key="3">
    <source>
        <dbReference type="SMART" id="SM00856"/>
    </source>
</evidence>
<feature type="chain" id="PRO_5043339054" description="Pectinesterase inhibitor domain-containing protein" evidence="2">
    <location>
        <begin position="27"/>
        <end position="180"/>
    </location>
</feature>
<feature type="signal peptide" evidence="2">
    <location>
        <begin position="1"/>
        <end position="26"/>
    </location>
</feature>
<name>A0AAV7ERD1_ARIFI</name>
<dbReference type="EMBL" id="JAINDJ010000004">
    <property type="protein sequence ID" value="KAG9449823.1"/>
    <property type="molecule type" value="Genomic_DNA"/>
</dbReference>
<sequence>MAPSTAALRLSLALAVAAVLCSGASALFSNLAAVCKKADHADLCYSAAKHIYKAQPITPAGAAKASILVTLESTKQAKNMANALRAKSSKGNPAAMAKANFNVCQQLYDDAIRNLETSLKALDTRSHFDLMINLSAVLTDYSTCDDAFTEEPGLVSPLAKINSQLNMLTKNNLALADALH</sequence>
<dbReference type="InterPro" id="IPR035513">
    <property type="entry name" value="Invertase/methylesterase_inhib"/>
</dbReference>
<dbReference type="CDD" id="cd15800">
    <property type="entry name" value="PMEI-like_2"/>
    <property type="match status" value="1"/>
</dbReference>
<dbReference type="NCBIfam" id="TIGR01614">
    <property type="entry name" value="PME_inhib"/>
    <property type="match status" value="1"/>
</dbReference>
<dbReference type="PANTHER" id="PTHR31080:SF274">
    <property type="entry name" value="PECTINESTERASE_PECTINESTERASE INHIBITOR 26"/>
    <property type="match status" value="1"/>
</dbReference>
<dbReference type="Proteomes" id="UP000825729">
    <property type="component" value="Unassembled WGS sequence"/>
</dbReference>
<dbReference type="SUPFAM" id="SSF101148">
    <property type="entry name" value="Plant invertase/pectin methylesterase inhibitor"/>
    <property type="match status" value="1"/>
</dbReference>
<dbReference type="SMART" id="SM00856">
    <property type="entry name" value="PMEI"/>
    <property type="match status" value="1"/>
</dbReference>
<dbReference type="AlphaFoldDB" id="A0AAV7ERD1"/>
<proteinExistence type="predicted"/>
<keyword evidence="5" id="KW-1185">Reference proteome</keyword>
<keyword evidence="1 2" id="KW-0732">Signal</keyword>
<organism evidence="4 5">
    <name type="scientific">Aristolochia fimbriata</name>
    <name type="common">White veined hardy Dutchman's pipe vine</name>
    <dbReference type="NCBI Taxonomy" id="158543"/>
    <lineage>
        <taxon>Eukaryota</taxon>
        <taxon>Viridiplantae</taxon>
        <taxon>Streptophyta</taxon>
        <taxon>Embryophyta</taxon>
        <taxon>Tracheophyta</taxon>
        <taxon>Spermatophyta</taxon>
        <taxon>Magnoliopsida</taxon>
        <taxon>Magnoliidae</taxon>
        <taxon>Piperales</taxon>
        <taxon>Aristolochiaceae</taxon>
        <taxon>Aristolochia</taxon>
    </lineage>
</organism>
<protein>
    <recommendedName>
        <fullName evidence="3">Pectinesterase inhibitor domain-containing protein</fullName>
    </recommendedName>
</protein>